<organism evidence="2 3">
    <name type="scientific">Dendrothele bispora (strain CBS 962.96)</name>
    <dbReference type="NCBI Taxonomy" id="1314807"/>
    <lineage>
        <taxon>Eukaryota</taxon>
        <taxon>Fungi</taxon>
        <taxon>Dikarya</taxon>
        <taxon>Basidiomycota</taxon>
        <taxon>Agaricomycotina</taxon>
        <taxon>Agaricomycetes</taxon>
        <taxon>Agaricomycetidae</taxon>
        <taxon>Agaricales</taxon>
        <taxon>Agaricales incertae sedis</taxon>
        <taxon>Dendrothele</taxon>
    </lineage>
</organism>
<name>A0A4V4HFC8_DENBC</name>
<evidence type="ECO:0000313" key="3">
    <source>
        <dbReference type="Proteomes" id="UP000297245"/>
    </source>
</evidence>
<gene>
    <name evidence="2" type="ORF">K435DRAFT_162783</name>
</gene>
<evidence type="ECO:0000313" key="2">
    <source>
        <dbReference type="EMBL" id="THU94415.1"/>
    </source>
</evidence>
<dbReference type="AlphaFoldDB" id="A0A4V4HFC8"/>
<dbReference type="Proteomes" id="UP000297245">
    <property type="component" value="Unassembled WGS sequence"/>
</dbReference>
<keyword evidence="1" id="KW-0472">Membrane</keyword>
<reference evidence="2 3" key="1">
    <citation type="journal article" date="2019" name="Nat. Ecol. Evol.">
        <title>Megaphylogeny resolves global patterns of mushroom evolution.</title>
        <authorList>
            <person name="Varga T."/>
            <person name="Krizsan K."/>
            <person name="Foldi C."/>
            <person name="Dima B."/>
            <person name="Sanchez-Garcia M."/>
            <person name="Sanchez-Ramirez S."/>
            <person name="Szollosi G.J."/>
            <person name="Szarkandi J.G."/>
            <person name="Papp V."/>
            <person name="Albert L."/>
            <person name="Andreopoulos W."/>
            <person name="Angelini C."/>
            <person name="Antonin V."/>
            <person name="Barry K.W."/>
            <person name="Bougher N.L."/>
            <person name="Buchanan P."/>
            <person name="Buyck B."/>
            <person name="Bense V."/>
            <person name="Catcheside P."/>
            <person name="Chovatia M."/>
            <person name="Cooper J."/>
            <person name="Damon W."/>
            <person name="Desjardin D."/>
            <person name="Finy P."/>
            <person name="Geml J."/>
            <person name="Haridas S."/>
            <person name="Hughes K."/>
            <person name="Justo A."/>
            <person name="Karasinski D."/>
            <person name="Kautmanova I."/>
            <person name="Kiss B."/>
            <person name="Kocsube S."/>
            <person name="Kotiranta H."/>
            <person name="LaButti K.M."/>
            <person name="Lechner B.E."/>
            <person name="Liimatainen K."/>
            <person name="Lipzen A."/>
            <person name="Lukacs Z."/>
            <person name="Mihaltcheva S."/>
            <person name="Morgado L.N."/>
            <person name="Niskanen T."/>
            <person name="Noordeloos M.E."/>
            <person name="Ohm R.A."/>
            <person name="Ortiz-Santana B."/>
            <person name="Ovrebo C."/>
            <person name="Racz N."/>
            <person name="Riley R."/>
            <person name="Savchenko A."/>
            <person name="Shiryaev A."/>
            <person name="Soop K."/>
            <person name="Spirin V."/>
            <person name="Szebenyi C."/>
            <person name="Tomsovsky M."/>
            <person name="Tulloss R.E."/>
            <person name="Uehling J."/>
            <person name="Grigoriev I.V."/>
            <person name="Vagvolgyi C."/>
            <person name="Papp T."/>
            <person name="Martin F.M."/>
            <person name="Miettinen O."/>
            <person name="Hibbett D.S."/>
            <person name="Nagy L.G."/>
        </authorList>
    </citation>
    <scope>NUCLEOTIDE SEQUENCE [LARGE SCALE GENOMIC DNA]</scope>
    <source>
        <strain evidence="2 3">CBS 962.96</strain>
    </source>
</reference>
<feature type="transmembrane region" description="Helical" evidence="1">
    <location>
        <begin position="12"/>
        <end position="30"/>
    </location>
</feature>
<keyword evidence="1" id="KW-0812">Transmembrane</keyword>
<sequence length="98" mass="11680">MYNQSTIQHQLLVAFLFTQGFSCLTLVYFLPSLTCVFLHHPFWSGHSSRVHFSPFFFCFSCRCRLFREGKDGVVTIYWLPRNNYWLDHLTILALRRVV</sequence>
<proteinExistence type="predicted"/>
<evidence type="ECO:0000256" key="1">
    <source>
        <dbReference type="SAM" id="Phobius"/>
    </source>
</evidence>
<protein>
    <submittedName>
        <fullName evidence="2">Uncharacterized protein</fullName>
    </submittedName>
</protein>
<keyword evidence="3" id="KW-1185">Reference proteome</keyword>
<accession>A0A4V4HFC8</accession>
<keyword evidence="1" id="KW-1133">Transmembrane helix</keyword>
<dbReference type="EMBL" id="ML179224">
    <property type="protein sequence ID" value="THU94415.1"/>
    <property type="molecule type" value="Genomic_DNA"/>
</dbReference>